<name>A0A1H6W6G6_9BACT</name>
<evidence type="ECO:0000313" key="1">
    <source>
        <dbReference type="EMBL" id="SEJ12621.1"/>
    </source>
</evidence>
<proteinExistence type="predicted"/>
<sequence>MYIVFKSVLLYFLTYIKIKICRRDFLFFTTNWLYF</sequence>
<gene>
    <name evidence="1" type="ORF">SAMN05192553_102520</name>
</gene>
<dbReference type="Proteomes" id="UP000199403">
    <property type="component" value="Unassembled WGS sequence"/>
</dbReference>
<keyword evidence="2" id="KW-1185">Reference proteome</keyword>
<dbReference type="AlphaFoldDB" id="A0A1H6W6G6"/>
<protein>
    <submittedName>
        <fullName evidence="1">Uncharacterized protein</fullName>
    </submittedName>
</protein>
<reference evidence="2" key="1">
    <citation type="submission" date="2016-10" db="EMBL/GenBank/DDBJ databases">
        <authorList>
            <person name="Varghese N."/>
            <person name="Submissions S."/>
        </authorList>
    </citation>
    <scope>NUCLEOTIDE SEQUENCE [LARGE SCALE GENOMIC DNA]</scope>
    <source>
        <strain evidence="2">IBRC-M 10761</strain>
    </source>
</reference>
<evidence type="ECO:0000313" key="2">
    <source>
        <dbReference type="Proteomes" id="UP000199403"/>
    </source>
</evidence>
<dbReference type="EMBL" id="FNZH01000002">
    <property type="protein sequence ID" value="SEJ12621.1"/>
    <property type="molecule type" value="Genomic_DNA"/>
</dbReference>
<accession>A0A1H6W6G6</accession>
<organism evidence="1 2">
    <name type="scientific">Cyclobacterium xiamenense</name>
    <dbReference type="NCBI Taxonomy" id="1297121"/>
    <lineage>
        <taxon>Bacteria</taxon>
        <taxon>Pseudomonadati</taxon>
        <taxon>Bacteroidota</taxon>
        <taxon>Cytophagia</taxon>
        <taxon>Cytophagales</taxon>
        <taxon>Cyclobacteriaceae</taxon>
        <taxon>Cyclobacterium</taxon>
    </lineage>
</organism>